<name>A0ABD5V2T8_9EURY</name>
<accession>A0ABD5V2T8</accession>
<dbReference type="RefSeq" id="WP_340604326.1">
    <property type="nucleotide sequence ID" value="NZ_JBBMXV010000003.1"/>
</dbReference>
<proteinExistence type="predicted"/>
<dbReference type="Proteomes" id="UP001596312">
    <property type="component" value="Unassembled WGS sequence"/>
</dbReference>
<dbReference type="Pfam" id="PF00884">
    <property type="entry name" value="Sulfatase"/>
    <property type="match status" value="1"/>
</dbReference>
<keyword evidence="5" id="KW-1185">Reference proteome</keyword>
<feature type="modified residue" description="3-oxoalanine (Ser)" evidence="1">
    <location>
        <position position="48"/>
    </location>
</feature>
<evidence type="ECO:0000259" key="3">
    <source>
        <dbReference type="Pfam" id="PF00884"/>
    </source>
</evidence>
<organism evidence="4 5">
    <name type="scientific">Halalkalicoccus tibetensis</name>
    <dbReference type="NCBI Taxonomy" id="175632"/>
    <lineage>
        <taxon>Archaea</taxon>
        <taxon>Methanobacteriati</taxon>
        <taxon>Methanobacteriota</taxon>
        <taxon>Stenosarchaea group</taxon>
        <taxon>Halobacteria</taxon>
        <taxon>Halobacteriales</taxon>
        <taxon>Halococcaceae</taxon>
        <taxon>Halalkalicoccus</taxon>
    </lineage>
</organism>
<dbReference type="InterPro" id="IPR052701">
    <property type="entry name" value="GAG_Ulvan_Degrading_Sulfatases"/>
</dbReference>
<dbReference type="InterPro" id="IPR000917">
    <property type="entry name" value="Sulfatase_N"/>
</dbReference>
<comment type="PTM">
    <text evidence="1">The conversion to 3-oxoalanine (also known as C-formylglycine, FGly), of a serine or cysteine residue in prokaryotes and of a cysteine residue in eukaryotes, is critical for catalytic activity.</text>
</comment>
<dbReference type="PANTHER" id="PTHR43751">
    <property type="entry name" value="SULFATASE"/>
    <property type="match status" value="1"/>
</dbReference>
<reference evidence="4 5" key="1">
    <citation type="journal article" date="2019" name="Int. J. Syst. Evol. Microbiol.">
        <title>The Global Catalogue of Microorganisms (GCM) 10K type strain sequencing project: providing services to taxonomists for standard genome sequencing and annotation.</title>
        <authorList>
            <consortium name="The Broad Institute Genomics Platform"/>
            <consortium name="The Broad Institute Genome Sequencing Center for Infectious Disease"/>
            <person name="Wu L."/>
            <person name="Ma J."/>
        </authorList>
    </citation>
    <scope>NUCLEOTIDE SEQUENCE [LARGE SCALE GENOMIC DNA]</scope>
    <source>
        <strain evidence="4 5">CGMCC 1.3240</strain>
    </source>
</reference>
<evidence type="ECO:0000256" key="2">
    <source>
        <dbReference type="SAM" id="MobiDB-lite"/>
    </source>
</evidence>
<dbReference type="PANTHER" id="PTHR43751:SF3">
    <property type="entry name" value="SULFATASE N-TERMINAL DOMAIN-CONTAINING PROTEIN"/>
    <property type="match status" value="1"/>
</dbReference>
<feature type="domain" description="Sulfatase N-terminal" evidence="3">
    <location>
        <begin position="4"/>
        <end position="347"/>
    </location>
</feature>
<dbReference type="Gene3D" id="3.40.720.10">
    <property type="entry name" value="Alkaline Phosphatase, subunit A"/>
    <property type="match status" value="1"/>
</dbReference>
<sequence>MDGPNVLFIVMDTSRANIALNEEVMPTVASIADEGATFENAFTTAPWSLPSHASIFTGQYSSHHNTHAGSTQFNPDVSPLAEVFAQENYETRAISNNIWISPEFGFDRGFQSFQKGWQLVDGGADIGQISKEQDTRADQVRAIADELLRIDAPKTIINSLFALFVRKRYDSGAWLTNKRLFRWLQSRDNSQSFFAFLNYLEPHLPYDPPENAIKQINGSEADTERMRSVPQDAWDHFAGDLELTDRDFDDLKTLYAAELRYLDSRIESVYEKLDEVGILDDTILVITGDHGENIGDHDLMDHQYSLHDTLLHVPLIIRYPEAFDPGSEYEQSVELRDLYPTLLDLCNIETSLDATQSDRNIATEEGSGYTLGEYLTPQPAMETLEDRFGNLSERVRAHDRSLASIRTQDWKLIIGSDGSELLYDLQTDPDERHDVREDHEDVVTELRDQMPEPIKNVEEKSESEDRNVGSRTEQRLEDLGYL</sequence>
<dbReference type="AlphaFoldDB" id="A0ABD5V2T8"/>
<feature type="region of interest" description="Disordered" evidence="2">
    <location>
        <begin position="445"/>
        <end position="482"/>
    </location>
</feature>
<dbReference type="InterPro" id="IPR017850">
    <property type="entry name" value="Alkaline_phosphatase_core_sf"/>
</dbReference>
<protein>
    <submittedName>
        <fullName evidence="4">Sulfatase</fullName>
    </submittedName>
</protein>
<evidence type="ECO:0000313" key="4">
    <source>
        <dbReference type="EMBL" id="MFC6905798.1"/>
    </source>
</evidence>
<evidence type="ECO:0000256" key="1">
    <source>
        <dbReference type="PIRSR" id="PIRSR600917-52"/>
    </source>
</evidence>
<dbReference type="CDD" id="cd16148">
    <property type="entry name" value="sulfatase_like"/>
    <property type="match status" value="1"/>
</dbReference>
<evidence type="ECO:0000313" key="5">
    <source>
        <dbReference type="Proteomes" id="UP001596312"/>
    </source>
</evidence>
<dbReference type="EMBL" id="JBHSXQ010000003">
    <property type="protein sequence ID" value="MFC6905798.1"/>
    <property type="molecule type" value="Genomic_DNA"/>
</dbReference>
<dbReference type="SUPFAM" id="SSF53649">
    <property type="entry name" value="Alkaline phosphatase-like"/>
    <property type="match status" value="1"/>
</dbReference>
<gene>
    <name evidence="4" type="ORF">ACFQGH_11385</name>
</gene>
<comment type="caution">
    <text evidence="4">The sequence shown here is derived from an EMBL/GenBank/DDBJ whole genome shotgun (WGS) entry which is preliminary data.</text>
</comment>